<dbReference type="Pfam" id="PF10545">
    <property type="entry name" value="MADF_DNA_bdg"/>
    <property type="match status" value="2"/>
</dbReference>
<evidence type="ECO:0000313" key="9">
    <source>
        <dbReference type="EnsemblMetazoa" id="SCAU004191-PA"/>
    </source>
</evidence>
<dbReference type="Gene3D" id="3.30.160.60">
    <property type="entry name" value="Classic Zinc Finger"/>
    <property type="match status" value="5"/>
</dbReference>
<keyword evidence="4" id="KW-0862">Zinc</keyword>
<dbReference type="GO" id="GO:0000977">
    <property type="term" value="F:RNA polymerase II transcription regulatory region sequence-specific DNA binding"/>
    <property type="evidence" value="ECO:0007669"/>
    <property type="project" value="TreeGrafter"/>
</dbReference>
<evidence type="ECO:0000256" key="6">
    <source>
        <dbReference type="SAM" id="MobiDB-lite"/>
    </source>
</evidence>
<protein>
    <recommendedName>
        <fullName evidence="11">Protein krueppel</fullName>
    </recommendedName>
</protein>
<keyword evidence="10" id="KW-1185">Reference proteome</keyword>
<dbReference type="Pfam" id="PF13894">
    <property type="entry name" value="zf-C2H2_4"/>
    <property type="match status" value="1"/>
</dbReference>
<accession>A0A1I8P283</accession>
<dbReference type="InterPro" id="IPR006578">
    <property type="entry name" value="MADF-dom"/>
</dbReference>
<gene>
    <name evidence="9" type="primary">106085351</name>
</gene>
<dbReference type="InterPro" id="IPR013087">
    <property type="entry name" value="Znf_C2H2_type"/>
</dbReference>
<reference evidence="9" key="1">
    <citation type="submission" date="2020-05" db="UniProtKB">
        <authorList>
            <consortium name="EnsemblMetazoa"/>
        </authorList>
    </citation>
    <scope>IDENTIFICATION</scope>
    <source>
        <strain evidence="9">USDA</strain>
    </source>
</reference>
<organism evidence="9 10">
    <name type="scientific">Stomoxys calcitrans</name>
    <name type="common">Stable fly</name>
    <name type="synonym">Conops calcitrans</name>
    <dbReference type="NCBI Taxonomy" id="35570"/>
    <lineage>
        <taxon>Eukaryota</taxon>
        <taxon>Metazoa</taxon>
        <taxon>Ecdysozoa</taxon>
        <taxon>Arthropoda</taxon>
        <taxon>Hexapoda</taxon>
        <taxon>Insecta</taxon>
        <taxon>Pterygota</taxon>
        <taxon>Neoptera</taxon>
        <taxon>Endopterygota</taxon>
        <taxon>Diptera</taxon>
        <taxon>Brachycera</taxon>
        <taxon>Muscomorpha</taxon>
        <taxon>Muscoidea</taxon>
        <taxon>Muscidae</taxon>
        <taxon>Stomoxys</taxon>
    </lineage>
</organism>
<feature type="compositionally biased region" description="Basic and acidic residues" evidence="6">
    <location>
        <begin position="125"/>
        <end position="136"/>
    </location>
</feature>
<dbReference type="SUPFAM" id="SSF57667">
    <property type="entry name" value="beta-beta-alpha zinc fingers"/>
    <property type="match status" value="4"/>
</dbReference>
<evidence type="ECO:0000313" key="10">
    <source>
        <dbReference type="Proteomes" id="UP000095300"/>
    </source>
</evidence>
<dbReference type="Pfam" id="PF13912">
    <property type="entry name" value="zf-C2H2_6"/>
    <property type="match status" value="1"/>
</dbReference>
<dbReference type="AlphaFoldDB" id="A0A1I8P283"/>
<evidence type="ECO:0008006" key="11">
    <source>
        <dbReference type="Google" id="ProtNLM"/>
    </source>
</evidence>
<dbReference type="STRING" id="35570.A0A1I8P283"/>
<dbReference type="PANTHER" id="PTHR24409:SF295">
    <property type="entry name" value="AZ2-RELATED"/>
    <property type="match status" value="1"/>
</dbReference>
<proteinExistence type="predicted"/>
<feature type="compositionally biased region" description="Polar residues" evidence="6">
    <location>
        <begin position="144"/>
        <end position="162"/>
    </location>
</feature>
<evidence type="ECO:0000256" key="2">
    <source>
        <dbReference type="ARBA" id="ARBA00022737"/>
    </source>
</evidence>
<feature type="compositionally biased region" description="Basic residues" evidence="6">
    <location>
        <begin position="220"/>
        <end position="229"/>
    </location>
</feature>
<feature type="region of interest" description="Disordered" evidence="6">
    <location>
        <begin position="56"/>
        <end position="93"/>
    </location>
</feature>
<dbReference type="SMART" id="SM00355">
    <property type="entry name" value="ZnF_C2H2"/>
    <property type="match status" value="8"/>
</dbReference>
<name>A0A1I8P283_STOCA</name>
<dbReference type="FunFam" id="3.30.160.60:FF:000446">
    <property type="entry name" value="Zinc finger protein"/>
    <property type="match status" value="1"/>
</dbReference>
<dbReference type="VEuPathDB" id="VectorBase:SCAU004191"/>
<dbReference type="GO" id="GO:0005634">
    <property type="term" value="C:nucleus"/>
    <property type="evidence" value="ECO:0007669"/>
    <property type="project" value="TreeGrafter"/>
</dbReference>
<dbReference type="PROSITE" id="PS00028">
    <property type="entry name" value="ZINC_FINGER_C2H2_1"/>
    <property type="match status" value="6"/>
</dbReference>
<dbReference type="Proteomes" id="UP000095300">
    <property type="component" value="Unassembled WGS sequence"/>
</dbReference>
<feature type="domain" description="C2H2-type" evidence="7">
    <location>
        <begin position="633"/>
        <end position="660"/>
    </location>
</feature>
<keyword evidence="1" id="KW-0479">Metal-binding</keyword>
<dbReference type="PROSITE" id="PS50157">
    <property type="entry name" value="ZINC_FINGER_C2H2_2"/>
    <property type="match status" value="5"/>
</dbReference>
<dbReference type="GO" id="GO:0000981">
    <property type="term" value="F:DNA-binding transcription factor activity, RNA polymerase II-specific"/>
    <property type="evidence" value="ECO:0007669"/>
    <property type="project" value="TreeGrafter"/>
</dbReference>
<dbReference type="GO" id="GO:0008270">
    <property type="term" value="F:zinc ion binding"/>
    <property type="evidence" value="ECO:0007669"/>
    <property type="project" value="UniProtKB-KW"/>
</dbReference>
<dbReference type="EnsemblMetazoa" id="SCAU004191-RA">
    <property type="protein sequence ID" value="SCAU004191-PA"/>
    <property type="gene ID" value="SCAU004191"/>
</dbReference>
<dbReference type="PROSITE" id="PS51029">
    <property type="entry name" value="MADF"/>
    <property type="match status" value="1"/>
</dbReference>
<evidence type="ECO:0000259" key="7">
    <source>
        <dbReference type="PROSITE" id="PS50157"/>
    </source>
</evidence>
<dbReference type="SMART" id="SM00595">
    <property type="entry name" value="MADF"/>
    <property type="match status" value="2"/>
</dbReference>
<feature type="domain" description="C2H2-type" evidence="7">
    <location>
        <begin position="661"/>
        <end position="688"/>
    </location>
</feature>
<feature type="domain" description="MADF" evidence="8">
    <location>
        <begin position="282"/>
        <end position="371"/>
    </location>
</feature>
<feature type="domain" description="C2H2-type" evidence="7">
    <location>
        <begin position="549"/>
        <end position="576"/>
    </location>
</feature>
<feature type="domain" description="C2H2-type" evidence="7">
    <location>
        <begin position="577"/>
        <end position="599"/>
    </location>
</feature>
<keyword evidence="2" id="KW-0677">Repeat</keyword>
<sequence length="705" mass="83013">MGADKRKQLKCGEILLSLRNNKKSKVYIFNCAFCNEHCDQLKKFSLHLDEKHSKKFNKDDTLEPLVPADEEGEQEQTSPKADKQALKADEDIKDNMEMFVPEIKVEELMDIDIAATAGDDDDEIDEKKHLSNKKSEDENEDPLETNTKTKSSPSKLKNTTNVEVKGEKGENDSDDGGYGEDNTYEFSYELDYEDSVHGSSGSESEHSDEKKQETQDSRGKKVNLRKRVAKKQEEDNPYESSDDSRDSDFELEKGTGKTRVYRKKAKKTENILNVCEKDLTIAILAELEKHPVLWDIKDRSHDKIIRQNGFQQIAKEVSEKLQIQIKWEDIRKRITDIRYEYSREYDKQLKGDKCELPWYTEHMKFLKENIEVLIKHRYQKKKYRRLNSLEESHIPIIIEYYKNCEVLWQVTNIGFVVKPKKLEALKPIIQELKEKHNIDINIHDMQRRIDYINRIYSIDKEQQLKCEMENKEFVPSSKYYEELSFLSDSQGPFKCPHCQEIIQKYETYHIHLGEHTKTVPFKCALCEMRFNKLVKYIVHAKRHLRINNYHCDVCGKGYPFRAELDWHVREHTGEEPYLCEICGASFRSRHGYDNHIRRHEKRFRYECHICKYGFNHLHALNAHVKAHLNIRDILCNVCGKGFTAKKHLLRHQQIHSDIKRYKCGVCGKAFAQDAGLRAHKKQHVEYTSLAEIAKKEFRKGKYNYD</sequence>
<feature type="region of interest" description="Disordered" evidence="6">
    <location>
        <begin position="116"/>
        <end position="250"/>
    </location>
</feature>
<feature type="domain" description="C2H2-type" evidence="7">
    <location>
        <begin position="605"/>
        <end position="632"/>
    </location>
</feature>
<feature type="compositionally biased region" description="Basic and acidic residues" evidence="6">
    <location>
        <begin position="80"/>
        <end position="93"/>
    </location>
</feature>
<dbReference type="InterPro" id="IPR036236">
    <property type="entry name" value="Znf_C2H2_sf"/>
</dbReference>
<evidence type="ECO:0000256" key="3">
    <source>
        <dbReference type="ARBA" id="ARBA00022771"/>
    </source>
</evidence>
<evidence type="ECO:0000256" key="4">
    <source>
        <dbReference type="ARBA" id="ARBA00022833"/>
    </source>
</evidence>
<evidence type="ECO:0000259" key="8">
    <source>
        <dbReference type="PROSITE" id="PS51029"/>
    </source>
</evidence>
<dbReference type="PANTHER" id="PTHR24409">
    <property type="entry name" value="ZINC FINGER PROTEIN 142"/>
    <property type="match status" value="1"/>
</dbReference>
<keyword evidence="3 5" id="KW-0863">Zinc-finger</keyword>
<evidence type="ECO:0000256" key="1">
    <source>
        <dbReference type="ARBA" id="ARBA00022723"/>
    </source>
</evidence>
<evidence type="ECO:0000256" key="5">
    <source>
        <dbReference type="PROSITE-ProRule" id="PRU00042"/>
    </source>
</evidence>
<dbReference type="Pfam" id="PF00096">
    <property type="entry name" value="zf-C2H2"/>
    <property type="match status" value="2"/>
</dbReference>
<feature type="compositionally biased region" description="Basic and acidic residues" evidence="6">
    <location>
        <begin position="203"/>
        <end position="219"/>
    </location>
</feature>